<dbReference type="AlphaFoldDB" id="A3ZR21"/>
<proteinExistence type="predicted"/>
<dbReference type="HOGENOM" id="CLU_1559989_0_0_0"/>
<dbReference type="EMBL" id="AANZ01000006">
    <property type="protein sequence ID" value="EAQ81114.1"/>
    <property type="molecule type" value="Genomic_DNA"/>
</dbReference>
<dbReference type="STRING" id="314230.DSM3645_21122"/>
<comment type="caution">
    <text evidence="1">The sequence shown here is derived from an EMBL/GenBank/DDBJ whole genome shotgun (WGS) entry which is preliminary data.</text>
</comment>
<reference evidence="1 2" key="1">
    <citation type="submission" date="2006-02" db="EMBL/GenBank/DDBJ databases">
        <authorList>
            <person name="Amann R."/>
            <person name="Ferriera S."/>
            <person name="Johnson J."/>
            <person name="Kravitz S."/>
            <person name="Halpern A."/>
            <person name="Remington K."/>
            <person name="Beeson K."/>
            <person name="Tran B."/>
            <person name="Rogers Y.-H."/>
            <person name="Friedman R."/>
            <person name="Venter J.C."/>
        </authorList>
    </citation>
    <scope>NUCLEOTIDE SEQUENCE [LARGE SCALE GENOMIC DNA]</scope>
    <source>
        <strain evidence="1 2">DSM 3645</strain>
    </source>
</reference>
<gene>
    <name evidence="1" type="ORF">DSM3645_21122</name>
</gene>
<evidence type="ECO:0000313" key="1">
    <source>
        <dbReference type="EMBL" id="EAQ81114.1"/>
    </source>
</evidence>
<evidence type="ECO:0000313" key="2">
    <source>
        <dbReference type="Proteomes" id="UP000004358"/>
    </source>
</evidence>
<dbReference type="Proteomes" id="UP000004358">
    <property type="component" value="Unassembled WGS sequence"/>
</dbReference>
<dbReference type="RefSeq" id="WP_002652124.1">
    <property type="nucleotide sequence ID" value="NZ_CH672376.1"/>
</dbReference>
<protein>
    <submittedName>
        <fullName evidence="1">Uncharacterized protein</fullName>
    </submittedName>
</protein>
<accession>A3ZR21</accession>
<dbReference type="eggNOG" id="ENOG5033H0U">
    <property type="taxonomic scope" value="Bacteria"/>
</dbReference>
<name>A3ZR21_9BACT</name>
<dbReference type="OrthoDB" id="271043at2"/>
<organism evidence="1 2">
    <name type="scientific">Blastopirellula marina DSM 3645</name>
    <dbReference type="NCBI Taxonomy" id="314230"/>
    <lineage>
        <taxon>Bacteria</taxon>
        <taxon>Pseudomonadati</taxon>
        <taxon>Planctomycetota</taxon>
        <taxon>Planctomycetia</taxon>
        <taxon>Pirellulales</taxon>
        <taxon>Pirellulaceae</taxon>
        <taxon>Blastopirellula</taxon>
    </lineage>
</organism>
<sequence>MDCVEMTRERFLSDDQGRTFADVANDPEQPFDEVLAFFSDEGRQRRMEEAEIHHDRPPLAGVVRELEAIPAVDQALAKMQLNQSKRLRQAIGVIVRMLMEARGWSKTGRKGSLGVRAAKSATAPNHNTGGLAFWFIRAERYQRPSGMPYQSVRQRCRQLDSLTPQTTNRAR</sequence>